<dbReference type="InterPro" id="IPR015424">
    <property type="entry name" value="PyrdxlP-dep_Trfase"/>
</dbReference>
<dbReference type="InterPro" id="IPR004839">
    <property type="entry name" value="Aminotransferase_I/II_large"/>
</dbReference>
<dbReference type="Gene3D" id="3.40.640.10">
    <property type="entry name" value="Type I PLP-dependent aspartate aminotransferase-like (Major domain)"/>
    <property type="match status" value="1"/>
</dbReference>
<feature type="domain" description="Aminotransferase class I/classII large" evidence="14">
    <location>
        <begin position="32"/>
        <end position="363"/>
    </location>
</feature>
<dbReference type="InterPro" id="IPR050087">
    <property type="entry name" value="AON_synthase_class-II"/>
</dbReference>
<proteinExistence type="inferred from homology"/>
<gene>
    <name evidence="15" type="ORF">CWI73_02100</name>
</gene>
<evidence type="ECO:0000256" key="11">
    <source>
        <dbReference type="ARBA" id="ARBA00047715"/>
    </source>
</evidence>
<dbReference type="EMBL" id="PIQA01000001">
    <property type="protein sequence ID" value="RUO67673.1"/>
    <property type="molecule type" value="Genomic_DNA"/>
</dbReference>
<dbReference type="Pfam" id="PF00155">
    <property type="entry name" value="Aminotran_1_2"/>
    <property type="match status" value="1"/>
</dbReference>
<dbReference type="RefSeq" id="WP_126751331.1">
    <property type="nucleotide sequence ID" value="NZ_JBHUMT010000016.1"/>
</dbReference>
<feature type="region of interest" description="Disordered" evidence="13">
    <location>
        <begin position="1"/>
        <end position="20"/>
    </location>
</feature>
<dbReference type="PANTHER" id="PTHR13693">
    <property type="entry name" value="CLASS II AMINOTRANSFERASE/8-AMINO-7-OXONONANOATE SYNTHASE"/>
    <property type="match status" value="1"/>
</dbReference>
<evidence type="ECO:0000256" key="2">
    <source>
        <dbReference type="ARBA" id="ARBA00004746"/>
    </source>
</evidence>
<evidence type="ECO:0000256" key="12">
    <source>
        <dbReference type="RuleBase" id="RU003693"/>
    </source>
</evidence>
<dbReference type="PROSITE" id="PS00599">
    <property type="entry name" value="AA_TRANSFER_CLASS_2"/>
    <property type="match status" value="1"/>
</dbReference>
<name>A0A432YWG4_9GAMM</name>
<keyword evidence="6" id="KW-0808">Transferase</keyword>
<dbReference type="InterPro" id="IPR015421">
    <property type="entry name" value="PyrdxlP-dep_Trfase_major"/>
</dbReference>
<comment type="caution">
    <text evidence="15">The sequence shown here is derived from an EMBL/GenBank/DDBJ whole genome shotgun (WGS) entry which is preliminary data.</text>
</comment>
<evidence type="ECO:0000256" key="1">
    <source>
        <dbReference type="ARBA" id="ARBA00001933"/>
    </source>
</evidence>
<dbReference type="PANTHER" id="PTHR13693:SF100">
    <property type="entry name" value="8-AMINO-7-OXONONANOATE SYNTHASE"/>
    <property type="match status" value="1"/>
</dbReference>
<dbReference type="Proteomes" id="UP000288361">
    <property type="component" value="Unassembled WGS sequence"/>
</dbReference>
<comment type="catalytic activity">
    <reaction evidence="11">
        <text>6-carboxyhexanoyl-[ACP] + L-alanine + H(+) = (8S)-8-amino-7-oxononanoate + holo-[ACP] + CO2</text>
        <dbReference type="Rhea" id="RHEA:42288"/>
        <dbReference type="Rhea" id="RHEA-COMP:9685"/>
        <dbReference type="Rhea" id="RHEA-COMP:9955"/>
        <dbReference type="ChEBI" id="CHEBI:15378"/>
        <dbReference type="ChEBI" id="CHEBI:16526"/>
        <dbReference type="ChEBI" id="CHEBI:57972"/>
        <dbReference type="ChEBI" id="CHEBI:64479"/>
        <dbReference type="ChEBI" id="CHEBI:78846"/>
        <dbReference type="ChEBI" id="CHEBI:149468"/>
        <dbReference type="EC" id="2.3.1.47"/>
    </reaction>
</comment>
<keyword evidence="7" id="KW-0093">Biotin biosynthesis</keyword>
<comment type="pathway">
    <text evidence="2">Cofactor biosynthesis; biotin biosynthesis.</text>
</comment>
<evidence type="ECO:0000256" key="4">
    <source>
        <dbReference type="ARBA" id="ARBA00011738"/>
    </source>
</evidence>
<dbReference type="GO" id="GO:0008710">
    <property type="term" value="F:8-amino-7-oxononanoate synthase activity"/>
    <property type="evidence" value="ECO:0007669"/>
    <property type="project" value="UniProtKB-EC"/>
</dbReference>
<evidence type="ECO:0000259" key="14">
    <source>
        <dbReference type="Pfam" id="PF00155"/>
    </source>
</evidence>
<keyword evidence="8 12" id="KW-0663">Pyridoxal phosphate</keyword>
<dbReference type="InterPro" id="IPR015422">
    <property type="entry name" value="PyrdxlP-dep_Trfase_small"/>
</dbReference>
<dbReference type="GO" id="GO:0030170">
    <property type="term" value="F:pyridoxal phosphate binding"/>
    <property type="evidence" value="ECO:0007669"/>
    <property type="project" value="InterPro"/>
</dbReference>
<protein>
    <recommendedName>
        <fullName evidence="5">8-amino-7-oxononanoate synthase</fullName>
        <ecNumber evidence="5">2.3.1.47</ecNumber>
    </recommendedName>
    <alternativeName>
        <fullName evidence="9">7-keto-8-amino-pelargonic acid synthase</fullName>
    </alternativeName>
    <alternativeName>
        <fullName evidence="10">8-amino-7-ketopelargonate synthase</fullName>
    </alternativeName>
</protein>
<evidence type="ECO:0000313" key="16">
    <source>
        <dbReference type="Proteomes" id="UP000288361"/>
    </source>
</evidence>
<comment type="similarity">
    <text evidence="3">Belongs to the class-II pyridoxal-phosphate-dependent aminotransferase family. BioF subfamily.</text>
</comment>
<evidence type="ECO:0000256" key="10">
    <source>
        <dbReference type="ARBA" id="ARBA00033381"/>
    </source>
</evidence>
<evidence type="ECO:0000256" key="5">
    <source>
        <dbReference type="ARBA" id="ARBA00013187"/>
    </source>
</evidence>
<sequence length="378" mass="41640">MHESLRQKLKQRMSSPQMRRRRCRAARESSVVLDFSKNDYLGLSQHPQVKKQFVDATNEWGVGSTGSPLLSGYSLVHQRLEAELSEWLEKPAGLLFSSGFAANVGVLNTLVGDTSKIYADKLVHASLIDGIKQTRQRFKRYAHSQPLTISEVLKPGDWLVTEGVFSMDGDDAGIKQLIELKKRQPSTTVMVDDAHGIGVLGDSGKGALSNDLGVADIMTGTFGKAFGVGGAFVCADQDTIEALIQFCREYIYSTAMPPAQAAAASAALMIIKDQEGREKREQLAQLAQQFQLEMSRRGLAYIKSSTPIQSWLFKSEESAKRMAGELSSLGYLCRAIVHPTVPKHSPRIRFSLNSNMQPAHISQFWHAADGLLERDNAL</sequence>
<evidence type="ECO:0000256" key="3">
    <source>
        <dbReference type="ARBA" id="ARBA00010008"/>
    </source>
</evidence>
<evidence type="ECO:0000313" key="15">
    <source>
        <dbReference type="EMBL" id="RUO67673.1"/>
    </source>
</evidence>
<reference evidence="15 16" key="1">
    <citation type="journal article" date="2011" name="Front. Microbiol.">
        <title>Genomic signatures of strain selection and enhancement in Bacillus atrophaeus var. globigii, a historical biowarfare simulant.</title>
        <authorList>
            <person name="Gibbons H.S."/>
            <person name="Broomall S.M."/>
            <person name="McNew L.A."/>
            <person name="Daligault H."/>
            <person name="Chapman C."/>
            <person name="Bruce D."/>
            <person name="Karavis M."/>
            <person name="Krepps M."/>
            <person name="McGregor P.A."/>
            <person name="Hong C."/>
            <person name="Park K.H."/>
            <person name="Akmal A."/>
            <person name="Feldman A."/>
            <person name="Lin J.S."/>
            <person name="Chang W.E."/>
            <person name="Higgs B.W."/>
            <person name="Demirev P."/>
            <person name="Lindquist J."/>
            <person name="Liem A."/>
            <person name="Fochler E."/>
            <person name="Read T.D."/>
            <person name="Tapia R."/>
            <person name="Johnson S."/>
            <person name="Bishop-Lilly K.A."/>
            <person name="Detter C."/>
            <person name="Han C."/>
            <person name="Sozhamannan S."/>
            <person name="Rosenzweig C.N."/>
            <person name="Skowronski E.W."/>
        </authorList>
    </citation>
    <scope>NUCLEOTIDE SEQUENCE [LARGE SCALE GENOMIC DNA]</scope>
    <source>
        <strain evidence="15 16">TPS4-2</strain>
    </source>
</reference>
<evidence type="ECO:0000256" key="8">
    <source>
        <dbReference type="ARBA" id="ARBA00022898"/>
    </source>
</evidence>
<dbReference type="Gene3D" id="3.90.1150.10">
    <property type="entry name" value="Aspartate Aminotransferase, domain 1"/>
    <property type="match status" value="1"/>
</dbReference>
<comment type="subunit">
    <text evidence="4">Homodimer.</text>
</comment>
<dbReference type="AlphaFoldDB" id="A0A432YWG4"/>
<dbReference type="SUPFAM" id="SSF53383">
    <property type="entry name" value="PLP-dependent transferases"/>
    <property type="match status" value="1"/>
</dbReference>
<comment type="cofactor">
    <cofactor evidence="1 12">
        <name>pyridoxal 5'-phosphate</name>
        <dbReference type="ChEBI" id="CHEBI:597326"/>
    </cofactor>
</comment>
<dbReference type="InterPro" id="IPR001917">
    <property type="entry name" value="Aminotrans_II_pyridoxalP_BS"/>
</dbReference>
<dbReference type="GO" id="GO:0009102">
    <property type="term" value="P:biotin biosynthetic process"/>
    <property type="evidence" value="ECO:0007669"/>
    <property type="project" value="UniProtKB-KW"/>
</dbReference>
<evidence type="ECO:0000256" key="13">
    <source>
        <dbReference type="SAM" id="MobiDB-lite"/>
    </source>
</evidence>
<evidence type="ECO:0000256" key="6">
    <source>
        <dbReference type="ARBA" id="ARBA00022679"/>
    </source>
</evidence>
<accession>A0A432YWG4</accession>
<evidence type="ECO:0000256" key="9">
    <source>
        <dbReference type="ARBA" id="ARBA00032610"/>
    </source>
</evidence>
<dbReference type="EC" id="2.3.1.47" evidence="5"/>
<organism evidence="15 16">
    <name type="scientific">Idiomarina piscisalsi</name>
    <dbReference type="NCBI Taxonomy" id="1096243"/>
    <lineage>
        <taxon>Bacteria</taxon>
        <taxon>Pseudomonadati</taxon>
        <taxon>Pseudomonadota</taxon>
        <taxon>Gammaproteobacteria</taxon>
        <taxon>Alteromonadales</taxon>
        <taxon>Idiomarinaceae</taxon>
        <taxon>Idiomarina</taxon>
    </lineage>
</organism>
<evidence type="ECO:0000256" key="7">
    <source>
        <dbReference type="ARBA" id="ARBA00022756"/>
    </source>
</evidence>